<reference evidence="3" key="1">
    <citation type="submission" date="2023-07" db="EMBL/GenBank/DDBJ databases">
        <title>30 novel species of actinomycetes from the DSMZ collection.</title>
        <authorList>
            <person name="Nouioui I."/>
        </authorList>
    </citation>
    <scope>NUCLEOTIDE SEQUENCE [LARGE SCALE GENOMIC DNA]</scope>
    <source>
        <strain evidence="3">DSM 44743</strain>
    </source>
</reference>
<accession>A0ABU2MES9</accession>
<organism evidence="2 3">
    <name type="scientific">Nocardiopsis lambiniae</name>
    <dbReference type="NCBI Taxonomy" id="3075539"/>
    <lineage>
        <taxon>Bacteria</taxon>
        <taxon>Bacillati</taxon>
        <taxon>Actinomycetota</taxon>
        <taxon>Actinomycetes</taxon>
        <taxon>Streptosporangiales</taxon>
        <taxon>Nocardiopsidaceae</taxon>
        <taxon>Nocardiopsis</taxon>
    </lineage>
</organism>
<dbReference type="InterPro" id="IPR051927">
    <property type="entry name" value="Zn_Chap_cDPG_Synth"/>
</dbReference>
<dbReference type="SMART" id="SM00833">
    <property type="entry name" value="CobW_C"/>
    <property type="match status" value="1"/>
</dbReference>
<dbReference type="SUPFAM" id="SSF90002">
    <property type="entry name" value="Hypothetical protein YjiA, C-terminal domain"/>
    <property type="match status" value="1"/>
</dbReference>
<evidence type="ECO:0000313" key="3">
    <source>
        <dbReference type="Proteomes" id="UP001183390"/>
    </source>
</evidence>
<dbReference type="RefSeq" id="WP_311513756.1">
    <property type="nucleotide sequence ID" value="NZ_JAVREP010000020.1"/>
</dbReference>
<dbReference type="Gene3D" id="3.40.50.300">
    <property type="entry name" value="P-loop containing nucleotide triphosphate hydrolases"/>
    <property type="match status" value="1"/>
</dbReference>
<dbReference type="InterPro" id="IPR027417">
    <property type="entry name" value="P-loop_NTPase"/>
</dbReference>
<dbReference type="Pfam" id="PF07683">
    <property type="entry name" value="CobW_C"/>
    <property type="match status" value="1"/>
</dbReference>
<sequence>MRVTLVVGMHRSARRHTVDALLAESDGSVVVHHDMSEIGEGTVRRLTRDGTGAVDEHEGDLVHACASCTVREDLIPFLLRTAGEGAHDLCVVEAWDGVEPRLIAESIADEEALHLTAVIAAVRSEDLLDDLYCHDLLEDRGLDIAQDDERSVTEVLSRQVEYASAITVHGADAEHGTDGIRALLEQLNPAAAVIGAGSVLAGFTRGTFDTEAAHARSNPAWAWYGDRADGRVRTVTWTRTRPLHPERFAEALEGVVSLGSRGRGRFWLAGRPDDLLVWESYGDLLMVEHGGPWLAALPEAALELVPEARRVRARLDWNPEIGDRRQHLAFTGVDMEVDELIGLLDSCLVTDEESGQEFLTDPFAEFSER</sequence>
<gene>
    <name evidence="2" type="ORF">RM479_22570</name>
</gene>
<feature type="domain" description="CobW C-terminal" evidence="1">
    <location>
        <begin position="232"/>
        <end position="348"/>
    </location>
</feature>
<proteinExistence type="predicted"/>
<name>A0ABU2MES9_9ACTN</name>
<evidence type="ECO:0000313" key="2">
    <source>
        <dbReference type="EMBL" id="MDT0331208.1"/>
    </source>
</evidence>
<dbReference type="Proteomes" id="UP001183390">
    <property type="component" value="Unassembled WGS sequence"/>
</dbReference>
<dbReference type="InterPro" id="IPR011629">
    <property type="entry name" value="CobW-like_C"/>
</dbReference>
<dbReference type="PANTHER" id="PTHR43603:SF1">
    <property type="entry name" value="ZINC-REGULATED GTPASE METALLOPROTEIN ACTIVATOR 1"/>
    <property type="match status" value="1"/>
</dbReference>
<evidence type="ECO:0000259" key="1">
    <source>
        <dbReference type="SMART" id="SM00833"/>
    </source>
</evidence>
<dbReference type="PANTHER" id="PTHR43603">
    <property type="entry name" value="COBW DOMAIN-CONTAINING PROTEIN DDB_G0274527"/>
    <property type="match status" value="1"/>
</dbReference>
<dbReference type="EMBL" id="JAVREP010000020">
    <property type="protein sequence ID" value="MDT0331208.1"/>
    <property type="molecule type" value="Genomic_DNA"/>
</dbReference>
<keyword evidence="3" id="KW-1185">Reference proteome</keyword>
<protein>
    <submittedName>
        <fullName evidence="2">GTP-binding protein</fullName>
    </submittedName>
</protein>
<comment type="caution">
    <text evidence="2">The sequence shown here is derived from an EMBL/GenBank/DDBJ whole genome shotgun (WGS) entry which is preliminary data.</text>
</comment>